<keyword evidence="1" id="KW-0479">Metal-binding</keyword>
<gene>
    <name evidence="7" type="primary">ASH1L_2</name>
    <name evidence="7" type="ORF">HK097_003695</name>
</gene>
<dbReference type="Gene3D" id="3.30.40.10">
    <property type="entry name" value="Zinc/RING finger domain, C3HC4 (zinc finger)"/>
    <property type="match status" value="1"/>
</dbReference>
<evidence type="ECO:0000259" key="6">
    <source>
        <dbReference type="SMART" id="SM00249"/>
    </source>
</evidence>
<proteinExistence type="predicted"/>
<dbReference type="InterPro" id="IPR001965">
    <property type="entry name" value="Znf_PHD"/>
</dbReference>
<feature type="region of interest" description="Disordered" evidence="5">
    <location>
        <begin position="1"/>
        <end position="31"/>
    </location>
</feature>
<organism evidence="7 8">
    <name type="scientific">Rhizophlyctis rosea</name>
    <dbReference type="NCBI Taxonomy" id="64517"/>
    <lineage>
        <taxon>Eukaryota</taxon>
        <taxon>Fungi</taxon>
        <taxon>Fungi incertae sedis</taxon>
        <taxon>Chytridiomycota</taxon>
        <taxon>Chytridiomycota incertae sedis</taxon>
        <taxon>Chytridiomycetes</taxon>
        <taxon>Rhizophlyctidales</taxon>
        <taxon>Rhizophlyctidaceae</taxon>
        <taxon>Rhizophlyctis</taxon>
    </lineage>
</organism>
<feature type="compositionally biased region" description="Low complexity" evidence="5">
    <location>
        <begin position="16"/>
        <end position="28"/>
    </location>
</feature>
<evidence type="ECO:0000256" key="4">
    <source>
        <dbReference type="ARBA" id="ARBA00022853"/>
    </source>
</evidence>
<feature type="compositionally biased region" description="Polar residues" evidence="5">
    <location>
        <begin position="129"/>
        <end position="138"/>
    </location>
</feature>
<feature type="domain" description="Zinc finger PHD-type" evidence="6">
    <location>
        <begin position="38"/>
        <end position="81"/>
    </location>
</feature>
<dbReference type="GO" id="GO:0034967">
    <property type="term" value="C:Set3 complex"/>
    <property type="evidence" value="ECO:0007669"/>
    <property type="project" value="TreeGrafter"/>
</dbReference>
<dbReference type="GO" id="GO:0006325">
    <property type="term" value="P:chromatin organization"/>
    <property type="evidence" value="ECO:0007669"/>
    <property type="project" value="UniProtKB-KW"/>
</dbReference>
<feature type="non-terminal residue" evidence="7">
    <location>
        <position position="1"/>
    </location>
</feature>
<dbReference type="InterPro" id="IPR013083">
    <property type="entry name" value="Znf_RING/FYVE/PHD"/>
</dbReference>
<evidence type="ECO:0000256" key="2">
    <source>
        <dbReference type="ARBA" id="ARBA00022771"/>
    </source>
</evidence>
<dbReference type="Pfam" id="PF20826">
    <property type="entry name" value="PHD_5"/>
    <property type="match status" value="1"/>
</dbReference>
<dbReference type="AlphaFoldDB" id="A0AAD5WZW9"/>
<accession>A0AAD5WZW9</accession>
<comment type="caution">
    <text evidence="7">The sequence shown here is derived from an EMBL/GenBank/DDBJ whole genome shotgun (WGS) entry which is preliminary data.</text>
</comment>
<evidence type="ECO:0000256" key="5">
    <source>
        <dbReference type="SAM" id="MobiDB-lite"/>
    </source>
</evidence>
<evidence type="ECO:0000313" key="7">
    <source>
        <dbReference type="EMBL" id="KAJ3036829.1"/>
    </source>
</evidence>
<dbReference type="GO" id="GO:0006355">
    <property type="term" value="P:regulation of DNA-templated transcription"/>
    <property type="evidence" value="ECO:0007669"/>
    <property type="project" value="TreeGrafter"/>
</dbReference>
<name>A0AAD5WZW9_9FUNG</name>
<dbReference type="EMBL" id="JADGJD010001898">
    <property type="protein sequence ID" value="KAJ3036829.1"/>
    <property type="molecule type" value="Genomic_DNA"/>
</dbReference>
<dbReference type="InterPro" id="IPR019786">
    <property type="entry name" value="Zinc_finger_PHD-type_CS"/>
</dbReference>
<protein>
    <submittedName>
        <fullName evidence="7">Histone-Lysine N-Methyltransferase ash1l</fullName>
    </submittedName>
</protein>
<dbReference type="SUPFAM" id="SSF57903">
    <property type="entry name" value="FYVE/PHD zinc finger"/>
    <property type="match status" value="1"/>
</dbReference>
<dbReference type="Proteomes" id="UP001212841">
    <property type="component" value="Unassembled WGS sequence"/>
</dbReference>
<dbReference type="SMART" id="SM00249">
    <property type="entry name" value="PHD"/>
    <property type="match status" value="1"/>
</dbReference>
<dbReference type="GO" id="GO:0070210">
    <property type="term" value="C:Rpd3L-Expanded complex"/>
    <property type="evidence" value="ECO:0007669"/>
    <property type="project" value="TreeGrafter"/>
</dbReference>
<sequence>MALSRSPPPRTPSPQPYTAASDAESGSDSTEEEDGVIRCICGIAEDDGYTIQCERCFVWQHVACFGLKGREPDHYLCEVCQPRKVDKERARQIQNRGSTKDKDRERQREKDLSSRKQLQPSPKKRKTSLQHATSTDTTKPYDKQKSTSSEKSRLSTKKPITTTPIPSPPRRRTAKEAFTKPSSQPARSSFFTLDRPGPRSRQN</sequence>
<feature type="compositionally biased region" description="Polar residues" evidence="5">
    <location>
        <begin position="180"/>
        <end position="191"/>
    </location>
</feature>
<dbReference type="PROSITE" id="PS01359">
    <property type="entry name" value="ZF_PHD_1"/>
    <property type="match status" value="1"/>
</dbReference>
<evidence type="ECO:0000256" key="3">
    <source>
        <dbReference type="ARBA" id="ARBA00022833"/>
    </source>
</evidence>
<feature type="compositionally biased region" description="Basic and acidic residues" evidence="5">
    <location>
        <begin position="98"/>
        <end position="114"/>
    </location>
</feature>
<dbReference type="PANTHER" id="PTHR46462:SF3">
    <property type="entry name" value="UPSET, ISOFORM A"/>
    <property type="match status" value="1"/>
</dbReference>
<evidence type="ECO:0000313" key="8">
    <source>
        <dbReference type="Proteomes" id="UP001212841"/>
    </source>
</evidence>
<dbReference type="InterPro" id="IPR011011">
    <property type="entry name" value="Znf_FYVE_PHD"/>
</dbReference>
<feature type="region of interest" description="Disordered" evidence="5">
    <location>
        <begin position="86"/>
        <end position="203"/>
    </location>
</feature>
<keyword evidence="3" id="KW-0862">Zinc</keyword>
<evidence type="ECO:0000256" key="1">
    <source>
        <dbReference type="ARBA" id="ARBA00022723"/>
    </source>
</evidence>
<reference evidence="7" key="1">
    <citation type="submission" date="2020-05" db="EMBL/GenBank/DDBJ databases">
        <title>Phylogenomic resolution of chytrid fungi.</title>
        <authorList>
            <person name="Stajich J.E."/>
            <person name="Amses K."/>
            <person name="Simmons R."/>
            <person name="Seto K."/>
            <person name="Myers J."/>
            <person name="Bonds A."/>
            <person name="Quandt C.A."/>
            <person name="Barry K."/>
            <person name="Liu P."/>
            <person name="Grigoriev I."/>
            <person name="Longcore J.E."/>
            <person name="James T.Y."/>
        </authorList>
    </citation>
    <scope>NUCLEOTIDE SEQUENCE</scope>
    <source>
        <strain evidence="7">JEL0318</strain>
    </source>
</reference>
<dbReference type="GO" id="GO:0008270">
    <property type="term" value="F:zinc ion binding"/>
    <property type="evidence" value="ECO:0007669"/>
    <property type="project" value="UniProtKB-KW"/>
</dbReference>
<dbReference type="PANTHER" id="PTHR46462">
    <property type="entry name" value="UPSET, ISOFORM A"/>
    <property type="match status" value="1"/>
</dbReference>
<feature type="compositionally biased region" description="Pro residues" evidence="5">
    <location>
        <begin position="1"/>
        <end position="15"/>
    </location>
</feature>
<keyword evidence="8" id="KW-1185">Reference proteome</keyword>
<feature type="compositionally biased region" description="Basic and acidic residues" evidence="5">
    <location>
        <begin position="139"/>
        <end position="153"/>
    </location>
</feature>
<keyword evidence="2" id="KW-0863">Zinc-finger</keyword>
<keyword evidence="4" id="KW-0156">Chromatin regulator</keyword>